<dbReference type="KEGG" id="cmax:111495948"/>
<evidence type="ECO:0000256" key="10">
    <source>
        <dbReference type="ARBA" id="ARBA00023209"/>
    </source>
</evidence>
<accession>A0A6J1KHY3</accession>
<keyword evidence="6 14" id="KW-0812">Transmembrane</keyword>
<dbReference type="OrthoDB" id="272512at2759"/>
<feature type="region of interest" description="Disordered" evidence="13">
    <location>
        <begin position="1"/>
        <end position="42"/>
    </location>
</feature>
<protein>
    <submittedName>
        <fullName evidence="17">Lysophospholipid acyltransferase LPEAT1-like isoform X1</fullName>
    </submittedName>
</protein>
<dbReference type="Proteomes" id="UP000504608">
    <property type="component" value="Unplaced"/>
</dbReference>
<dbReference type="Pfam" id="PF01553">
    <property type="entry name" value="Acyltransferase"/>
    <property type="match status" value="1"/>
</dbReference>
<evidence type="ECO:0000256" key="12">
    <source>
        <dbReference type="ARBA" id="ARBA00023315"/>
    </source>
</evidence>
<evidence type="ECO:0000256" key="2">
    <source>
        <dbReference type="ARBA" id="ARBA00005189"/>
    </source>
</evidence>
<keyword evidence="5" id="KW-0808">Transferase</keyword>
<evidence type="ECO:0000256" key="14">
    <source>
        <dbReference type="SAM" id="Phobius"/>
    </source>
</evidence>
<sequence>MASELQQLRFDPPQSNASDESSARDDRPLLNSDSGAVADQDSDDTHLKYAPFSRRDAYGTMGRGELPWMEKVLLGMALVTIVPIRVVFGMSLLFLYYMICRICTLFYDPNREADEQEDYAHMMGWRRSVIVWSGRFVSRAMLFVLGFYWISEVNRIPPNENKSTNENEGQENSQESERPGVIISNHVSYLDILYHMSSSFPSFVAKRSVAKLPLVGIISKCLGCVYVQRESKTTESKGVSGVVSERIREAVKNSSAPMMMLFPEGTTTNGEYLLPFKTGAFLSKAPVLPLILRYPYQRFSLAWESMSGGRHFLLLLCQFVNHLEVIRLPVYVPSQEEKDDPKLYANNIRRFMAKEGNMLLSDIGLPEKRVYLAALNGNNNIRSVLHQKDD</sequence>
<dbReference type="InterPro" id="IPR045252">
    <property type="entry name" value="LPCAT1-like"/>
</dbReference>
<dbReference type="SUPFAM" id="SSF69593">
    <property type="entry name" value="Glycerol-3-phosphate (1)-acyltransferase"/>
    <property type="match status" value="1"/>
</dbReference>
<feature type="transmembrane region" description="Helical" evidence="14">
    <location>
        <begin position="129"/>
        <end position="150"/>
    </location>
</feature>
<evidence type="ECO:0000259" key="15">
    <source>
        <dbReference type="SMART" id="SM00563"/>
    </source>
</evidence>
<evidence type="ECO:0000256" key="13">
    <source>
        <dbReference type="SAM" id="MobiDB-lite"/>
    </source>
</evidence>
<dbReference type="PANTHER" id="PTHR23063">
    <property type="entry name" value="PHOSPHOLIPID ACYLTRANSFERASE"/>
    <property type="match status" value="1"/>
</dbReference>
<dbReference type="InterPro" id="IPR002123">
    <property type="entry name" value="Plipid/glycerol_acylTrfase"/>
</dbReference>
<evidence type="ECO:0000256" key="5">
    <source>
        <dbReference type="ARBA" id="ARBA00022679"/>
    </source>
</evidence>
<dbReference type="GO" id="GO:0008374">
    <property type="term" value="F:O-acyltransferase activity"/>
    <property type="evidence" value="ECO:0007669"/>
    <property type="project" value="InterPro"/>
</dbReference>
<dbReference type="RefSeq" id="XP_023001907.1">
    <property type="nucleotide sequence ID" value="XM_023146139.1"/>
</dbReference>
<keyword evidence="7 14" id="KW-1133">Transmembrane helix</keyword>
<reference evidence="17" key="1">
    <citation type="submission" date="2025-08" db="UniProtKB">
        <authorList>
            <consortium name="RefSeq"/>
        </authorList>
    </citation>
    <scope>IDENTIFICATION</scope>
    <source>
        <tissue evidence="17">Young leaves</tissue>
    </source>
</reference>
<evidence type="ECO:0000313" key="16">
    <source>
        <dbReference type="Proteomes" id="UP000504608"/>
    </source>
</evidence>
<comment type="similarity">
    <text evidence="3">Belongs to the 1-acyl-sn-glycerol-3-phosphate acyltransferase family.</text>
</comment>
<keyword evidence="8" id="KW-0443">Lipid metabolism</keyword>
<dbReference type="AlphaFoldDB" id="A0A6J1KHY3"/>
<evidence type="ECO:0000256" key="6">
    <source>
        <dbReference type="ARBA" id="ARBA00022692"/>
    </source>
</evidence>
<dbReference type="GO" id="GO:0008654">
    <property type="term" value="P:phospholipid biosynthetic process"/>
    <property type="evidence" value="ECO:0007669"/>
    <property type="project" value="UniProtKB-KW"/>
</dbReference>
<keyword evidence="9 14" id="KW-0472">Membrane</keyword>
<keyword evidence="11" id="KW-1208">Phospholipid metabolism</keyword>
<dbReference type="GO" id="GO:0016020">
    <property type="term" value="C:membrane"/>
    <property type="evidence" value="ECO:0007669"/>
    <property type="project" value="UniProtKB-SubCell"/>
</dbReference>
<keyword evidence="12" id="KW-0012">Acyltransferase</keyword>
<evidence type="ECO:0000256" key="3">
    <source>
        <dbReference type="ARBA" id="ARBA00008655"/>
    </source>
</evidence>
<evidence type="ECO:0000256" key="9">
    <source>
        <dbReference type="ARBA" id="ARBA00023136"/>
    </source>
</evidence>
<dbReference type="GO" id="GO:0005783">
    <property type="term" value="C:endoplasmic reticulum"/>
    <property type="evidence" value="ECO:0007669"/>
    <property type="project" value="TreeGrafter"/>
</dbReference>
<dbReference type="GO" id="GO:0071618">
    <property type="term" value="F:lysophosphatidylethanolamine acyltransferase activity"/>
    <property type="evidence" value="ECO:0007669"/>
    <property type="project" value="TreeGrafter"/>
</dbReference>
<dbReference type="CDD" id="cd07991">
    <property type="entry name" value="LPLAT_LPCAT1-like"/>
    <property type="match status" value="1"/>
</dbReference>
<evidence type="ECO:0000313" key="17">
    <source>
        <dbReference type="RefSeq" id="XP_023001907.1"/>
    </source>
</evidence>
<name>A0A6J1KHY3_CUCMA</name>
<evidence type="ECO:0000256" key="4">
    <source>
        <dbReference type="ARBA" id="ARBA00022516"/>
    </source>
</evidence>
<comment type="pathway">
    <text evidence="2">Lipid metabolism.</text>
</comment>
<evidence type="ECO:0000256" key="7">
    <source>
        <dbReference type="ARBA" id="ARBA00022989"/>
    </source>
</evidence>
<gene>
    <name evidence="17" type="primary">LOC111495948</name>
</gene>
<keyword evidence="16" id="KW-1185">Reference proteome</keyword>
<evidence type="ECO:0000256" key="11">
    <source>
        <dbReference type="ARBA" id="ARBA00023264"/>
    </source>
</evidence>
<dbReference type="GeneID" id="111495948"/>
<feature type="domain" description="Phospholipid/glycerol acyltransferase" evidence="15">
    <location>
        <begin position="180"/>
        <end position="295"/>
    </location>
</feature>
<dbReference type="PANTHER" id="PTHR23063:SF54">
    <property type="entry name" value="LYSOPHOSPHOLIPID ACYLTRANSFERASE LPEAT1"/>
    <property type="match status" value="1"/>
</dbReference>
<keyword evidence="10" id="KW-0594">Phospholipid biosynthesis</keyword>
<evidence type="ECO:0000256" key="8">
    <source>
        <dbReference type="ARBA" id="ARBA00023098"/>
    </source>
</evidence>
<organism evidence="16 17">
    <name type="scientific">Cucurbita maxima</name>
    <name type="common">Pumpkin</name>
    <name type="synonym">Winter squash</name>
    <dbReference type="NCBI Taxonomy" id="3661"/>
    <lineage>
        <taxon>Eukaryota</taxon>
        <taxon>Viridiplantae</taxon>
        <taxon>Streptophyta</taxon>
        <taxon>Embryophyta</taxon>
        <taxon>Tracheophyta</taxon>
        <taxon>Spermatophyta</taxon>
        <taxon>Magnoliopsida</taxon>
        <taxon>eudicotyledons</taxon>
        <taxon>Gunneridae</taxon>
        <taxon>Pentapetalae</taxon>
        <taxon>rosids</taxon>
        <taxon>fabids</taxon>
        <taxon>Cucurbitales</taxon>
        <taxon>Cucurbitaceae</taxon>
        <taxon>Cucurbiteae</taxon>
        <taxon>Cucurbita</taxon>
    </lineage>
</organism>
<comment type="subcellular location">
    <subcellularLocation>
        <location evidence="1">Membrane</location>
    </subcellularLocation>
</comment>
<dbReference type="SMART" id="SM00563">
    <property type="entry name" value="PlsC"/>
    <property type="match status" value="1"/>
</dbReference>
<keyword evidence="4" id="KW-0444">Lipid biosynthesis</keyword>
<proteinExistence type="inferred from homology"/>
<evidence type="ECO:0000256" key="1">
    <source>
        <dbReference type="ARBA" id="ARBA00004370"/>
    </source>
</evidence>
<feature type="transmembrane region" description="Helical" evidence="14">
    <location>
        <begin position="72"/>
        <end position="97"/>
    </location>
</feature>